<evidence type="ECO:0000313" key="1">
    <source>
        <dbReference type="EMBL" id="EJT76692.1"/>
    </source>
</evidence>
<dbReference type="AlphaFoldDB" id="J3NZA9"/>
<accession>J3NZA9</accession>
<reference evidence="1" key="2">
    <citation type="submission" date="2010-07" db="EMBL/GenBank/DDBJ databases">
        <authorList>
            <consortium name="The Broad Institute Genome Sequencing Platform"/>
            <consortium name="Broad Institute Genome Sequencing Center for Infectious Disease"/>
            <person name="Ma L.-J."/>
            <person name="Dead R."/>
            <person name="Young S."/>
            <person name="Zeng Q."/>
            <person name="Koehrsen M."/>
            <person name="Alvarado L."/>
            <person name="Berlin A."/>
            <person name="Chapman S.B."/>
            <person name="Chen Z."/>
            <person name="Freedman E."/>
            <person name="Gellesch M."/>
            <person name="Goldberg J."/>
            <person name="Griggs A."/>
            <person name="Gujja S."/>
            <person name="Heilman E.R."/>
            <person name="Heiman D."/>
            <person name="Hepburn T."/>
            <person name="Howarth C."/>
            <person name="Jen D."/>
            <person name="Larson L."/>
            <person name="Mehta T."/>
            <person name="Neiman D."/>
            <person name="Pearson M."/>
            <person name="Roberts A."/>
            <person name="Saif S."/>
            <person name="Shea T."/>
            <person name="Shenoy N."/>
            <person name="Sisk P."/>
            <person name="Stolte C."/>
            <person name="Sykes S."/>
            <person name="Walk T."/>
            <person name="White J."/>
            <person name="Yandava C."/>
            <person name="Haas B."/>
            <person name="Nusbaum C."/>
            <person name="Birren B."/>
        </authorList>
    </citation>
    <scope>NUCLEOTIDE SEQUENCE</scope>
    <source>
        <strain evidence="1">R3-111a-1</strain>
    </source>
</reference>
<name>J3NZA9_GAET3</name>
<dbReference type="OrthoDB" id="4500473at2759"/>
<dbReference type="RefSeq" id="XP_009222692.1">
    <property type="nucleotide sequence ID" value="XM_009224428.1"/>
</dbReference>
<protein>
    <submittedName>
        <fullName evidence="1 2">Uncharacterized protein</fullName>
    </submittedName>
</protein>
<reference evidence="3" key="1">
    <citation type="submission" date="2010-07" db="EMBL/GenBank/DDBJ databases">
        <title>The genome sequence of Gaeumannomyces graminis var. tritici strain R3-111a-1.</title>
        <authorList>
            <consortium name="The Broad Institute Genome Sequencing Platform"/>
            <person name="Ma L.-J."/>
            <person name="Dead R."/>
            <person name="Young S."/>
            <person name="Zeng Q."/>
            <person name="Koehrsen M."/>
            <person name="Alvarado L."/>
            <person name="Berlin A."/>
            <person name="Chapman S.B."/>
            <person name="Chen Z."/>
            <person name="Freedman E."/>
            <person name="Gellesch M."/>
            <person name="Goldberg J."/>
            <person name="Griggs A."/>
            <person name="Gujja S."/>
            <person name="Heilman E.R."/>
            <person name="Heiman D."/>
            <person name="Hepburn T."/>
            <person name="Howarth C."/>
            <person name="Jen D."/>
            <person name="Larson L."/>
            <person name="Mehta T."/>
            <person name="Neiman D."/>
            <person name="Pearson M."/>
            <person name="Roberts A."/>
            <person name="Saif S."/>
            <person name="Shea T."/>
            <person name="Shenoy N."/>
            <person name="Sisk P."/>
            <person name="Stolte C."/>
            <person name="Sykes S."/>
            <person name="Walk T."/>
            <person name="White J."/>
            <person name="Yandava C."/>
            <person name="Haas B."/>
            <person name="Nusbaum C."/>
            <person name="Birren B."/>
        </authorList>
    </citation>
    <scope>NUCLEOTIDE SEQUENCE [LARGE SCALE GENOMIC DNA]</scope>
    <source>
        <strain evidence="3">R3-111a-1</strain>
    </source>
</reference>
<dbReference type="HOGENOM" id="CLU_081916_0_0_1"/>
<dbReference type="VEuPathDB" id="FungiDB:GGTG_06608"/>
<sequence>MLGKCWFVLKSPFPAPTLPPEGVGQARGPCCPGNLVPDLKRLNFVINSHPGPTKYPTDAPLWQVKRWDFKWKQTNSNYTSVSAKAVTPLEGVGAEVAIQFQNSISNHWRFDCLETFELQLSSSYLQDSLETPAVAKYIEDHKSPVGVWSMFMVTGIMVARGANKESSKNKEFGVQGTPQVEIPELGGVGGNIDLQHTSLDGQDLGYRQDDPFVWAIKLEKITKGVFDRKWRSKSYTKGSQFGIGGHEETQEEMLEKLAEEGLGKVQLSWLDGGGGDDGDTPLVIWE</sequence>
<reference evidence="2" key="4">
    <citation type="journal article" date="2015" name="G3 (Bethesda)">
        <title>Genome sequences of three phytopathogenic species of the Magnaporthaceae family of fungi.</title>
        <authorList>
            <person name="Okagaki L.H."/>
            <person name="Nunes C.C."/>
            <person name="Sailsbery J."/>
            <person name="Clay B."/>
            <person name="Brown D."/>
            <person name="John T."/>
            <person name="Oh Y."/>
            <person name="Young N."/>
            <person name="Fitzgerald M."/>
            <person name="Haas B.J."/>
            <person name="Zeng Q."/>
            <person name="Young S."/>
            <person name="Adiconis X."/>
            <person name="Fan L."/>
            <person name="Levin J.Z."/>
            <person name="Mitchell T.K."/>
            <person name="Okubara P.A."/>
            <person name="Farman M.L."/>
            <person name="Kohn L.M."/>
            <person name="Birren B."/>
            <person name="Ma L.-J."/>
            <person name="Dean R.A."/>
        </authorList>
    </citation>
    <scope>NUCLEOTIDE SEQUENCE</scope>
    <source>
        <strain evidence="2">R3-111a-1</strain>
    </source>
</reference>
<gene>
    <name evidence="2" type="primary">20347066</name>
    <name evidence="1" type="ORF">GGTG_06608</name>
</gene>
<dbReference type="eggNOG" id="ENOG502SQW6">
    <property type="taxonomic scope" value="Eukaryota"/>
</dbReference>
<dbReference type="EnsemblFungi" id="EJT76692">
    <property type="protein sequence ID" value="EJT76692"/>
    <property type="gene ID" value="GGTG_06608"/>
</dbReference>
<organism evidence="1">
    <name type="scientific">Gaeumannomyces tritici (strain R3-111a-1)</name>
    <name type="common">Wheat and barley take-all root rot fungus</name>
    <name type="synonym">Gaeumannomyces graminis var. tritici</name>
    <dbReference type="NCBI Taxonomy" id="644352"/>
    <lineage>
        <taxon>Eukaryota</taxon>
        <taxon>Fungi</taxon>
        <taxon>Dikarya</taxon>
        <taxon>Ascomycota</taxon>
        <taxon>Pezizomycotina</taxon>
        <taxon>Sordariomycetes</taxon>
        <taxon>Sordariomycetidae</taxon>
        <taxon>Magnaporthales</taxon>
        <taxon>Magnaporthaceae</taxon>
        <taxon>Gaeumannomyces</taxon>
    </lineage>
</organism>
<proteinExistence type="predicted"/>
<dbReference type="Proteomes" id="UP000006039">
    <property type="component" value="Unassembled WGS sequence"/>
</dbReference>
<reference evidence="2" key="5">
    <citation type="submission" date="2018-04" db="UniProtKB">
        <authorList>
            <consortium name="EnsemblFungi"/>
        </authorList>
    </citation>
    <scope>IDENTIFICATION</scope>
    <source>
        <strain evidence="2">R3-111a-1</strain>
    </source>
</reference>
<evidence type="ECO:0000313" key="3">
    <source>
        <dbReference type="Proteomes" id="UP000006039"/>
    </source>
</evidence>
<reference evidence="1" key="3">
    <citation type="submission" date="2010-09" db="EMBL/GenBank/DDBJ databases">
        <title>Annotation of Gaeumannomyces graminis var. tritici R3-111a-1.</title>
        <authorList>
            <consortium name="The Broad Institute Genome Sequencing Platform"/>
            <person name="Ma L.-J."/>
            <person name="Dead R."/>
            <person name="Young S.K."/>
            <person name="Zeng Q."/>
            <person name="Gargeya S."/>
            <person name="Fitzgerald M."/>
            <person name="Haas B."/>
            <person name="Abouelleil A."/>
            <person name="Alvarado L."/>
            <person name="Arachchi H.M."/>
            <person name="Berlin A."/>
            <person name="Brown A."/>
            <person name="Chapman S.B."/>
            <person name="Chen Z."/>
            <person name="Dunbar C."/>
            <person name="Freedman E."/>
            <person name="Gearin G."/>
            <person name="Gellesch M."/>
            <person name="Goldberg J."/>
            <person name="Griggs A."/>
            <person name="Gujja S."/>
            <person name="Heiman D."/>
            <person name="Howarth C."/>
            <person name="Larson L."/>
            <person name="Lui A."/>
            <person name="MacDonald P.J.P."/>
            <person name="Mehta T."/>
            <person name="Montmayeur A."/>
            <person name="Murphy C."/>
            <person name="Neiman D."/>
            <person name="Pearson M."/>
            <person name="Priest M."/>
            <person name="Roberts A."/>
            <person name="Saif S."/>
            <person name="Shea T."/>
            <person name="Shenoy N."/>
            <person name="Sisk P."/>
            <person name="Stolte C."/>
            <person name="Sykes S."/>
            <person name="Yandava C."/>
            <person name="Wortman J."/>
            <person name="Nusbaum C."/>
            <person name="Birren B."/>
        </authorList>
    </citation>
    <scope>NUCLEOTIDE SEQUENCE</scope>
    <source>
        <strain evidence="1">R3-111a-1</strain>
    </source>
</reference>
<evidence type="ECO:0000313" key="2">
    <source>
        <dbReference type="EnsemblFungi" id="EJT76692"/>
    </source>
</evidence>
<keyword evidence="3" id="KW-1185">Reference proteome</keyword>
<dbReference type="EMBL" id="GL385397">
    <property type="protein sequence ID" value="EJT76692.1"/>
    <property type="molecule type" value="Genomic_DNA"/>
</dbReference>
<dbReference type="GeneID" id="20347066"/>